<gene>
    <name evidence="5" type="ORF">ACFS29_01580</name>
</gene>
<evidence type="ECO:0000313" key="5">
    <source>
        <dbReference type="EMBL" id="MFD2914314.1"/>
    </source>
</evidence>
<dbReference type="SUPFAM" id="SSF49854">
    <property type="entry name" value="Spermadhesin, CUB domain"/>
    <property type="match status" value="1"/>
</dbReference>
<dbReference type="Pfam" id="PF24595">
    <property type="entry name" value="DUF7619"/>
    <property type="match status" value="1"/>
</dbReference>
<dbReference type="InterPro" id="IPR026444">
    <property type="entry name" value="Secre_tail"/>
</dbReference>
<accession>A0ABW5ZMX6</accession>
<dbReference type="InterPro" id="IPR035914">
    <property type="entry name" value="Sperma_CUB_dom_sf"/>
</dbReference>
<dbReference type="InterPro" id="IPR055353">
    <property type="entry name" value="DUF7619"/>
</dbReference>
<dbReference type="InterPro" id="IPR013783">
    <property type="entry name" value="Ig-like_fold"/>
</dbReference>
<proteinExistence type="predicted"/>
<keyword evidence="1 2" id="KW-0732">Signal</keyword>
<dbReference type="RefSeq" id="WP_194509809.1">
    <property type="nucleotide sequence ID" value="NZ_JADILU010000010.1"/>
</dbReference>
<evidence type="ECO:0000259" key="3">
    <source>
        <dbReference type="Pfam" id="PF18962"/>
    </source>
</evidence>
<dbReference type="Proteomes" id="UP001597548">
    <property type="component" value="Unassembled WGS sequence"/>
</dbReference>
<keyword evidence="6" id="KW-1185">Reference proteome</keyword>
<evidence type="ECO:0000256" key="2">
    <source>
        <dbReference type="SAM" id="SignalP"/>
    </source>
</evidence>
<feature type="domain" description="Secretion system C-terminal sorting" evidence="3">
    <location>
        <begin position="691"/>
        <end position="764"/>
    </location>
</feature>
<reference evidence="6" key="1">
    <citation type="journal article" date="2019" name="Int. J. Syst. Evol. Microbiol.">
        <title>The Global Catalogue of Microorganisms (GCM) 10K type strain sequencing project: providing services to taxonomists for standard genome sequencing and annotation.</title>
        <authorList>
            <consortium name="The Broad Institute Genomics Platform"/>
            <consortium name="The Broad Institute Genome Sequencing Center for Infectious Disease"/>
            <person name="Wu L."/>
            <person name="Ma J."/>
        </authorList>
    </citation>
    <scope>NUCLEOTIDE SEQUENCE [LARGE SCALE GENOMIC DNA]</scope>
    <source>
        <strain evidence="6">KCTC 32514</strain>
    </source>
</reference>
<name>A0ABW5ZMX6_9FLAO</name>
<feature type="domain" description="DUF7619" evidence="4">
    <location>
        <begin position="538"/>
        <end position="671"/>
    </location>
</feature>
<sequence>MKLKVLIVFFILCSLFSFSQVDLGADIESCEGNTVVLDATTPGAITYEWYRNGFIITGEVSSTLSVYYTDIYEVYVQVEGDTFTDDIVVTFNPNPIAQTLTDFSLCDNNLDGFGTFDLTSKDFEIIGNQTEVYVSYFDSQVSAEQYINPIVGPYVNSANPQTIWARIENTVTGCFTVVDFDLILDPNCEDLEVLCGPVPLNIEYCYPNNSVKQYNFFNPIGSPLTVVFNSGQLELNIDKVIVIDSDGATQLFNGDNNGDLEGLTIQSIGSSISVRIESNDSISCADGSSELIEFDVFCADFAGSISGRAFFDENNNDIFDGNDANFRNGYYTYEVNNSGIINEIVSTDGNYYIANAEEGNSYEITYNLYEGYQDCYTITTNAVSNITVTGNEALEINFPVTNDLMCEDLGVYLLSPFAQQPRPGFHYINRVYIENFGFSTINSGTIEFVADDLVEFVETYYQTNPNHVVTYTSNGFTLDFTNLQPGDIEYINVRLYCPASVELGQVVNNTVTYTMSGNDDFELNNTSELAQIVVGSWDPNDKMESHGPEIVYDDFSSSDEFLYYTIRFQNLGTADAITVRIEDALDASLNEDTFQMLRSSHNYSLSKIDNEITWQFDNIYLPAEQDDEEGSQGFVYFKIKPKSGYAIGDIIPNTASIFFDFNAPVITNLFDSEFVEDALSVEDSNFIFFDMFPNPANDLVTIRLSTNNSGNVTVKIIDLQGKLILEQHISEGNNLELDIADLQSGLYFVKLNTNNKSLIKKLIIE</sequence>
<dbReference type="NCBIfam" id="TIGR04183">
    <property type="entry name" value="Por_Secre_tail"/>
    <property type="match status" value="1"/>
</dbReference>
<organism evidence="5 6">
    <name type="scientific">Psychroserpens luteus</name>
    <dbReference type="NCBI Taxonomy" id="1434066"/>
    <lineage>
        <taxon>Bacteria</taxon>
        <taxon>Pseudomonadati</taxon>
        <taxon>Bacteroidota</taxon>
        <taxon>Flavobacteriia</taxon>
        <taxon>Flavobacteriales</taxon>
        <taxon>Flavobacteriaceae</taxon>
        <taxon>Psychroserpens</taxon>
    </lineage>
</organism>
<evidence type="ECO:0000256" key="1">
    <source>
        <dbReference type="ARBA" id="ARBA00022729"/>
    </source>
</evidence>
<protein>
    <submittedName>
        <fullName evidence="5">T9SS type A sorting domain-containing protein</fullName>
    </submittedName>
</protein>
<comment type="caution">
    <text evidence="5">The sequence shown here is derived from an EMBL/GenBank/DDBJ whole genome shotgun (WGS) entry which is preliminary data.</text>
</comment>
<dbReference type="Gene3D" id="2.60.40.10">
    <property type="entry name" value="Immunoglobulins"/>
    <property type="match status" value="1"/>
</dbReference>
<dbReference type="EMBL" id="JBHUOS010000001">
    <property type="protein sequence ID" value="MFD2914314.1"/>
    <property type="molecule type" value="Genomic_DNA"/>
</dbReference>
<dbReference type="Pfam" id="PF18962">
    <property type="entry name" value="Por_Secre_tail"/>
    <property type="match status" value="1"/>
</dbReference>
<feature type="chain" id="PRO_5045694630" evidence="2">
    <location>
        <begin position="20"/>
        <end position="765"/>
    </location>
</feature>
<evidence type="ECO:0000259" key="4">
    <source>
        <dbReference type="Pfam" id="PF24595"/>
    </source>
</evidence>
<feature type="signal peptide" evidence="2">
    <location>
        <begin position="1"/>
        <end position="19"/>
    </location>
</feature>
<evidence type="ECO:0000313" key="6">
    <source>
        <dbReference type="Proteomes" id="UP001597548"/>
    </source>
</evidence>